<dbReference type="Proteomes" id="UP000317909">
    <property type="component" value="Chromosome"/>
</dbReference>
<dbReference type="AlphaFoldDB" id="A0A517TWB0"/>
<dbReference type="PROSITE" id="PS51257">
    <property type="entry name" value="PROKAR_LIPOPROTEIN"/>
    <property type="match status" value="1"/>
</dbReference>
<organism evidence="3 4">
    <name type="scientific">Lacipirellula limnantheis</name>
    <dbReference type="NCBI Taxonomy" id="2528024"/>
    <lineage>
        <taxon>Bacteria</taxon>
        <taxon>Pseudomonadati</taxon>
        <taxon>Planctomycetota</taxon>
        <taxon>Planctomycetia</taxon>
        <taxon>Pirellulales</taxon>
        <taxon>Lacipirellulaceae</taxon>
        <taxon>Lacipirellula</taxon>
    </lineage>
</organism>
<feature type="signal peptide" evidence="2">
    <location>
        <begin position="1"/>
        <end position="25"/>
    </location>
</feature>
<accession>A0A517TWB0</accession>
<dbReference type="RefSeq" id="WP_145432203.1">
    <property type="nucleotide sequence ID" value="NZ_CP036339.1"/>
</dbReference>
<keyword evidence="2" id="KW-0732">Signal</keyword>
<dbReference type="EMBL" id="CP036339">
    <property type="protein sequence ID" value="QDT72656.1"/>
    <property type="molecule type" value="Genomic_DNA"/>
</dbReference>
<dbReference type="KEGG" id="llh:I41_18380"/>
<sequence precursor="true">MPTKINNRLRSAIWAGPLLTLVALASSTGCAGKTSKWSVTNWDVKKAVGIKPEKPEPELPERMVATWTDTTLSTVGQSPKRGFGGKLMFFKRGSEDPVRVEGNLVVYAFDETDRPDHETHPTRKYIFPVEEFIRHESDSTLGPAYSFWLPWDEIGGQQRHISLIAKFEPKDGAVVIGEQTRHLLPGLTNDPNADKPLLAKTVQTDNGEQVRLAAYGGQAAATLTPGPVGPAEHSVVAPARQREMSTATIPLPKRLGEAAAQEQTTTFSKATSGTPLSQLSTTKSEQTATAAAAPPSQVVQAAAMMPALPASVPATVTTATQRKAMIEAAKAPAAGPGSLRDSLLQTLPAQARPSGR</sequence>
<evidence type="ECO:0000313" key="4">
    <source>
        <dbReference type="Proteomes" id="UP000317909"/>
    </source>
</evidence>
<evidence type="ECO:0000256" key="2">
    <source>
        <dbReference type="SAM" id="SignalP"/>
    </source>
</evidence>
<reference evidence="3 4" key="1">
    <citation type="submission" date="2019-02" db="EMBL/GenBank/DDBJ databases">
        <title>Deep-cultivation of Planctomycetes and their phenomic and genomic characterization uncovers novel biology.</title>
        <authorList>
            <person name="Wiegand S."/>
            <person name="Jogler M."/>
            <person name="Boedeker C."/>
            <person name="Pinto D."/>
            <person name="Vollmers J."/>
            <person name="Rivas-Marin E."/>
            <person name="Kohn T."/>
            <person name="Peeters S.H."/>
            <person name="Heuer A."/>
            <person name="Rast P."/>
            <person name="Oberbeckmann S."/>
            <person name="Bunk B."/>
            <person name="Jeske O."/>
            <person name="Meyerdierks A."/>
            <person name="Storesund J.E."/>
            <person name="Kallscheuer N."/>
            <person name="Luecker S."/>
            <person name="Lage O.M."/>
            <person name="Pohl T."/>
            <person name="Merkel B.J."/>
            <person name="Hornburger P."/>
            <person name="Mueller R.-W."/>
            <person name="Bruemmer F."/>
            <person name="Labrenz M."/>
            <person name="Spormann A.M."/>
            <person name="Op den Camp H."/>
            <person name="Overmann J."/>
            <person name="Amann R."/>
            <person name="Jetten M.S.M."/>
            <person name="Mascher T."/>
            <person name="Medema M.H."/>
            <person name="Devos D.P."/>
            <person name="Kaster A.-K."/>
            <person name="Ovreas L."/>
            <person name="Rohde M."/>
            <person name="Galperin M.Y."/>
            <person name="Jogler C."/>
        </authorList>
    </citation>
    <scope>NUCLEOTIDE SEQUENCE [LARGE SCALE GENOMIC DNA]</scope>
    <source>
        <strain evidence="3 4">I41</strain>
    </source>
</reference>
<feature type="region of interest" description="Disordered" evidence="1">
    <location>
        <begin position="331"/>
        <end position="356"/>
    </location>
</feature>
<feature type="compositionally biased region" description="Polar residues" evidence="1">
    <location>
        <begin position="265"/>
        <end position="286"/>
    </location>
</feature>
<gene>
    <name evidence="3" type="ORF">I41_18380</name>
</gene>
<feature type="region of interest" description="Disordered" evidence="1">
    <location>
        <begin position="265"/>
        <end position="291"/>
    </location>
</feature>
<evidence type="ECO:0008006" key="5">
    <source>
        <dbReference type="Google" id="ProtNLM"/>
    </source>
</evidence>
<evidence type="ECO:0000256" key="1">
    <source>
        <dbReference type="SAM" id="MobiDB-lite"/>
    </source>
</evidence>
<feature type="chain" id="PRO_5022227930" description="Lipoprotein" evidence="2">
    <location>
        <begin position="26"/>
        <end position="356"/>
    </location>
</feature>
<proteinExistence type="predicted"/>
<keyword evidence="4" id="KW-1185">Reference proteome</keyword>
<protein>
    <recommendedName>
        <fullName evidence="5">Lipoprotein</fullName>
    </recommendedName>
</protein>
<name>A0A517TWB0_9BACT</name>
<dbReference type="OrthoDB" id="282702at2"/>
<evidence type="ECO:0000313" key="3">
    <source>
        <dbReference type="EMBL" id="QDT72656.1"/>
    </source>
</evidence>